<dbReference type="Proteomes" id="UP001153712">
    <property type="component" value="Chromosome 9"/>
</dbReference>
<name>A0A9N9XTV4_PHYSR</name>
<sequence>MEQKSSYDKLKEDKPPKSPKSPSSPVRPFRLRFRRMLSAGSLKSGSSSTPGTPSPGSKTPDGKFYSFDEDCVEAFYNGKSSRSKYGVKKAGKKKKVKVHKDNKKKGRGGKKRINGDVGDGHLNELIPLIKITDVDWLTSLNTLHQAISGGTRSVSGSLLLVDCSRAILDSDFESFCPLLPLFNAGDVIFPAK</sequence>
<evidence type="ECO:0000313" key="3">
    <source>
        <dbReference type="Proteomes" id="UP001153712"/>
    </source>
</evidence>
<feature type="region of interest" description="Disordered" evidence="1">
    <location>
        <begin position="87"/>
        <end position="115"/>
    </location>
</feature>
<accession>A0A9N9XTV4</accession>
<evidence type="ECO:0000256" key="1">
    <source>
        <dbReference type="SAM" id="MobiDB-lite"/>
    </source>
</evidence>
<protein>
    <submittedName>
        <fullName evidence="2">Uncharacterized protein</fullName>
    </submittedName>
</protein>
<evidence type="ECO:0000313" key="2">
    <source>
        <dbReference type="EMBL" id="CAG9864978.1"/>
    </source>
</evidence>
<reference evidence="2" key="1">
    <citation type="submission" date="2022-01" db="EMBL/GenBank/DDBJ databases">
        <authorList>
            <person name="King R."/>
        </authorList>
    </citation>
    <scope>NUCLEOTIDE SEQUENCE</scope>
</reference>
<gene>
    <name evidence="2" type="ORF">PHYEVI_LOCUS11224</name>
</gene>
<feature type="compositionally biased region" description="Basic residues" evidence="1">
    <location>
        <begin position="87"/>
        <end position="112"/>
    </location>
</feature>
<feature type="compositionally biased region" description="Basic and acidic residues" evidence="1">
    <location>
        <begin position="1"/>
        <end position="16"/>
    </location>
</feature>
<organism evidence="2 3">
    <name type="scientific">Phyllotreta striolata</name>
    <name type="common">Striped flea beetle</name>
    <name type="synonym">Crioceris striolata</name>
    <dbReference type="NCBI Taxonomy" id="444603"/>
    <lineage>
        <taxon>Eukaryota</taxon>
        <taxon>Metazoa</taxon>
        <taxon>Ecdysozoa</taxon>
        <taxon>Arthropoda</taxon>
        <taxon>Hexapoda</taxon>
        <taxon>Insecta</taxon>
        <taxon>Pterygota</taxon>
        <taxon>Neoptera</taxon>
        <taxon>Endopterygota</taxon>
        <taxon>Coleoptera</taxon>
        <taxon>Polyphaga</taxon>
        <taxon>Cucujiformia</taxon>
        <taxon>Chrysomeloidea</taxon>
        <taxon>Chrysomelidae</taxon>
        <taxon>Galerucinae</taxon>
        <taxon>Alticini</taxon>
        <taxon>Phyllotreta</taxon>
    </lineage>
</organism>
<feature type="compositionally biased region" description="Low complexity" evidence="1">
    <location>
        <begin position="37"/>
        <end position="59"/>
    </location>
</feature>
<proteinExistence type="predicted"/>
<keyword evidence="3" id="KW-1185">Reference proteome</keyword>
<feature type="region of interest" description="Disordered" evidence="1">
    <location>
        <begin position="1"/>
        <end position="63"/>
    </location>
</feature>
<dbReference type="AlphaFoldDB" id="A0A9N9XTV4"/>
<dbReference type="EMBL" id="OU900102">
    <property type="protein sequence ID" value="CAG9864978.1"/>
    <property type="molecule type" value="Genomic_DNA"/>
</dbReference>